<organism evidence="1 2">
    <name type="scientific">Lasiosphaeris hirsuta</name>
    <dbReference type="NCBI Taxonomy" id="260670"/>
    <lineage>
        <taxon>Eukaryota</taxon>
        <taxon>Fungi</taxon>
        <taxon>Dikarya</taxon>
        <taxon>Ascomycota</taxon>
        <taxon>Pezizomycotina</taxon>
        <taxon>Sordariomycetes</taxon>
        <taxon>Sordariomycetidae</taxon>
        <taxon>Sordariales</taxon>
        <taxon>Lasiosphaeriaceae</taxon>
        <taxon>Lasiosphaeris</taxon>
    </lineage>
</organism>
<accession>A0AA40B059</accession>
<sequence length="227" mass="24566">MCPPTVQQYLISKGDFSILPQYTHPPSFMASQLGDDTWVDLGEDNLSVISFKSTDLESSAVPPSPNTGIVIVPYYATPAPNNPGPVVMISEMESVCPTKHPTKLPKPPALSSAPCPAQEPAASTIWRPDPVFLAIRRETFALHDTLYRGLSALERPACAPLPTPQAPPTGSELATGGGHVYLHEKLRAVWAAVWWTLNSDMVGDGKRLTWAEFVAIAPEDVRSIRPS</sequence>
<dbReference type="AlphaFoldDB" id="A0AA40B059"/>
<keyword evidence="2" id="KW-1185">Reference proteome</keyword>
<protein>
    <submittedName>
        <fullName evidence="1">Uncharacterized protein</fullName>
    </submittedName>
</protein>
<comment type="caution">
    <text evidence="1">The sequence shown here is derived from an EMBL/GenBank/DDBJ whole genome shotgun (WGS) entry which is preliminary data.</text>
</comment>
<dbReference type="Proteomes" id="UP001172102">
    <property type="component" value="Unassembled WGS sequence"/>
</dbReference>
<name>A0AA40B059_9PEZI</name>
<reference evidence="1" key="1">
    <citation type="submission" date="2023-06" db="EMBL/GenBank/DDBJ databases">
        <title>Genome-scale phylogeny and comparative genomics of the fungal order Sordariales.</title>
        <authorList>
            <consortium name="Lawrence Berkeley National Laboratory"/>
            <person name="Hensen N."/>
            <person name="Bonometti L."/>
            <person name="Westerberg I."/>
            <person name="Brannstrom I.O."/>
            <person name="Guillou S."/>
            <person name="Cros-Aarteil S."/>
            <person name="Calhoun S."/>
            <person name="Haridas S."/>
            <person name="Kuo A."/>
            <person name="Mondo S."/>
            <person name="Pangilinan J."/>
            <person name="Riley R."/>
            <person name="Labutti K."/>
            <person name="Andreopoulos B."/>
            <person name="Lipzen A."/>
            <person name="Chen C."/>
            <person name="Yanf M."/>
            <person name="Daum C."/>
            <person name="Ng V."/>
            <person name="Clum A."/>
            <person name="Steindorff A."/>
            <person name="Ohm R."/>
            <person name="Martin F."/>
            <person name="Silar P."/>
            <person name="Natvig D."/>
            <person name="Lalanne C."/>
            <person name="Gautier V."/>
            <person name="Ament-Velasquez S.L."/>
            <person name="Kruys A."/>
            <person name="Hutchinson M.I."/>
            <person name="Powell A.J."/>
            <person name="Barry K."/>
            <person name="Miller A.N."/>
            <person name="Grigoriev I.V."/>
            <person name="Debuchy R."/>
            <person name="Gladieux P."/>
            <person name="Thoren M.H."/>
            <person name="Johannesson H."/>
        </authorList>
    </citation>
    <scope>NUCLEOTIDE SEQUENCE</scope>
    <source>
        <strain evidence="1">SMH4607-1</strain>
    </source>
</reference>
<gene>
    <name evidence="1" type="ORF">B0H67DRAFT_680664</name>
</gene>
<evidence type="ECO:0000313" key="1">
    <source>
        <dbReference type="EMBL" id="KAK0725249.1"/>
    </source>
</evidence>
<evidence type="ECO:0000313" key="2">
    <source>
        <dbReference type="Proteomes" id="UP001172102"/>
    </source>
</evidence>
<dbReference type="EMBL" id="JAUKUA010000002">
    <property type="protein sequence ID" value="KAK0725249.1"/>
    <property type="molecule type" value="Genomic_DNA"/>
</dbReference>
<proteinExistence type="predicted"/>